<sequence>MNFDIESQCCLASGREGHCTDCPNVSPCNFIHFGILDLVGRFLYLARWTTAAQMVSGLNTTSDYHAKKEQVPQ</sequence>
<name>A0AAD2GYI3_9AGAR</name>
<dbReference type="EMBL" id="CAVNYO010000088">
    <property type="protein sequence ID" value="CAK5265395.1"/>
    <property type="molecule type" value="Genomic_DNA"/>
</dbReference>
<protein>
    <submittedName>
        <fullName evidence="1">Uncharacterized protein</fullName>
    </submittedName>
</protein>
<evidence type="ECO:0000313" key="2">
    <source>
        <dbReference type="Proteomes" id="UP001295794"/>
    </source>
</evidence>
<reference evidence="1" key="1">
    <citation type="submission" date="2023-11" db="EMBL/GenBank/DDBJ databases">
        <authorList>
            <person name="De Vega J J."/>
            <person name="De Vega J J."/>
        </authorList>
    </citation>
    <scope>NUCLEOTIDE SEQUENCE</scope>
</reference>
<organism evidence="1 2">
    <name type="scientific">Mycena citricolor</name>
    <dbReference type="NCBI Taxonomy" id="2018698"/>
    <lineage>
        <taxon>Eukaryota</taxon>
        <taxon>Fungi</taxon>
        <taxon>Dikarya</taxon>
        <taxon>Basidiomycota</taxon>
        <taxon>Agaricomycotina</taxon>
        <taxon>Agaricomycetes</taxon>
        <taxon>Agaricomycetidae</taxon>
        <taxon>Agaricales</taxon>
        <taxon>Marasmiineae</taxon>
        <taxon>Mycenaceae</taxon>
        <taxon>Mycena</taxon>
    </lineage>
</organism>
<feature type="non-terminal residue" evidence="1">
    <location>
        <position position="73"/>
    </location>
</feature>
<gene>
    <name evidence="1" type="ORF">MYCIT1_LOCUS6342</name>
</gene>
<keyword evidence="2" id="KW-1185">Reference proteome</keyword>
<dbReference type="AlphaFoldDB" id="A0AAD2GYI3"/>
<dbReference type="Proteomes" id="UP001295794">
    <property type="component" value="Unassembled WGS sequence"/>
</dbReference>
<evidence type="ECO:0000313" key="1">
    <source>
        <dbReference type="EMBL" id="CAK5265395.1"/>
    </source>
</evidence>
<comment type="caution">
    <text evidence="1">The sequence shown here is derived from an EMBL/GenBank/DDBJ whole genome shotgun (WGS) entry which is preliminary data.</text>
</comment>
<proteinExistence type="predicted"/>
<accession>A0AAD2GYI3</accession>